<gene>
    <name evidence="2" type="primary">LOC115217484</name>
</gene>
<dbReference type="PROSITE" id="PS50297">
    <property type="entry name" value="ANK_REP_REGION"/>
    <property type="match status" value="3"/>
</dbReference>
<dbReference type="PROSITE" id="PS50225">
    <property type="entry name" value="SOCS"/>
    <property type="match status" value="1"/>
</dbReference>
<dbReference type="SUPFAM" id="SSF48403">
    <property type="entry name" value="Ankyrin repeat"/>
    <property type="match status" value="1"/>
</dbReference>
<dbReference type="Proteomes" id="UP000515154">
    <property type="component" value="Linkage group LG11"/>
</dbReference>
<dbReference type="Gene3D" id="1.25.40.20">
    <property type="entry name" value="Ankyrin repeat-containing domain"/>
    <property type="match status" value="2"/>
</dbReference>
<dbReference type="GO" id="GO:0045087">
    <property type="term" value="P:innate immune response"/>
    <property type="evidence" value="ECO:0007669"/>
    <property type="project" value="TreeGrafter"/>
</dbReference>
<dbReference type="CDD" id="cd03716">
    <property type="entry name" value="SOCS_ASB_like"/>
    <property type="match status" value="1"/>
</dbReference>
<organism evidence="1 2">
    <name type="scientific">Octopus sinensis</name>
    <name type="common">East Asian common octopus</name>
    <dbReference type="NCBI Taxonomy" id="2607531"/>
    <lineage>
        <taxon>Eukaryota</taxon>
        <taxon>Metazoa</taxon>
        <taxon>Spiralia</taxon>
        <taxon>Lophotrochozoa</taxon>
        <taxon>Mollusca</taxon>
        <taxon>Cephalopoda</taxon>
        <taxon>Coleoidea</taxon>
        <taxon>Octopodiformes</taxon>
        <taxon>Octopoda</taxon>
        <taxon>Incirrata</taxon>
        <taxon>Octopodidae</taxon>
        <taxon>Octopus</taxon>
    </lineage>
</organism>
<evidence type="ECO:0000313" key="1">
    <source>
        <dbReference type="Proteomes" id="UP000515154"/>
    </source>
</evidence>
<dbReference type="RefSeq" id="XP_029643053.1">
    <property type="nucleotide sequence ID" value="XM_029787193.2"/>
</dbReference>
<dbReference type="GO" id="GO:0005737">
    <property type="term" value="C:cytoplasm"/>
    <property type="evidence" value="ECO:0007669"/>
    <property type="project" value="TreeGrafter"/>
</dbReference>
<dbReference type="PANTHER" id="PTHR23206:SF8">
    <property type="entry name" value="ANKYRIN REPEAT AND KH DOMAIN-CONTAINING 1"/>
    <property type="match status" value="1"/>
</dbReference>
<accession>A0A6P7SXI3</accession>
<dbReference type="Pfam" id="PF12796">
    <property type="entry name" value="Ank_2"/>
    <property type="match status" value="2"/>
</dbReference>
<dbReference type="SUPFAM" id="SSF158235">
    <property type="entry name" value="SOCS box-like"/>
    <property type="match status" value="1"/>
</dbReference>
<dbReference type="InterPro" id="IPR036036">
    <property type="entry name" value="SOCS_box-like_dom_sf"/>
</dbReference>
<reference evidence="2" key="1">
    <citation type="submission" date="2025-08" db="UniProtKB">
        <authorList>
            <consortium name="RefSeq"/>
        </authorList>
    </citation>
    <scope>IDENTIFICATION</scope>
</reference>
<sequence length="411" mass="46396">MEYITVDNFMDMELYRFHLSEHHSMESNWPPLCKACIDLDVNSIMKLIQSNVDVNLACQDGKTPLHLICDTQPENSLSLKITDLLISNGANIDSVDNEGSTPICIACKNNNIELVKLLLKSGCTINTSSYLLNTPMKVTSRNANNWFCCHAHSIFAGDEQKTIYMPPPIHIAKLLLEADGQQSKEATCLPSAVQFSNYDIVKDLLESGMSPNLIDENGCTALGCACMIESVDPKVVELLLQYGANVNRGSSWKKQKPLIFAFAHNALEKIKILLSYGAWITSEEMTELVSVNLSKYILENPEIVEIDSEEFLSWRLLLAAGFSPTLHGTINVTDSLFTKLEQIQKCNSYKQVIPWLTSLLFPERTLKEWCRISIRRHSKVSIDDNIKKLHIPNSLKDFLLFNEFERNKFSQ</sequence>
<protein>
    <submittedName>
        <fullName evidence="2">Protein VAPYRIN</fullName>
    </submittedName>
</protein>
<dbReference type="KEGG" id="osn:115217484"/>
<dbReference type="Gene3D" id="1.10.750.20">
    <property type="entry name" value="SOCS box"/>
    <property type="match status" value="1"/>
</dbReference>
<dbReference type="SMART" id="SM00969">
    <property type="entry name" value="SOCS_box"/>
    <property type="match status" value="1"/>
</dbReference>
<dbReference type="InterPro" id="IPR036770">
    <property type="entry name" value="Ankyrin_rpt-contain_sf"/>
</dbReference>
<dbReference type="PROSITE" id="PS50088">
    <property type="entry name" value="ANK_REPEAT"/>
    <property type="match status" value="3"/>
</dbReference>
<dbReference type="SMART" id="SM00248">
    <property type="entry name" value="ANK"/>
    <property type="match status" value="6"/>
</dbReference>
<dbReference type="Pfam" id="PF07525">
    <property type="entry name" value="SOCS_box"/>
    <property type="match status" value="1"/>
</dbReference>
<dbReference type="InterPro" id="IPR051631">
    <property type="entry name" value="Ankyrin-KH/SAM_domain"/>
</dbReference>
<dbReference type="InterPro" id="IPR001496">
    <property type="entry name" value="SOCS_box"/>
</dbReference>
<proteinExistence type="predicted"/>
<keyword evidence="1" id="KW-1185">Reference proteome</keyword>
<name>A0A6P7SXI3_9MOLL</name>
<dbReference type="InterPro" id="IPR002110">
    <property type="entry name" value="Ankyrin_rpt"/>
</dbReference>
<dbReference type="PRINTS" id="PR01415">
    <property type="entry name" value="ANKYRIN"/>
</dbReference>
<dbReference type="AlphaFoldDB" id="A0A6P7SXI3"/>
<dbReference type="GO" id="GO:0035556">
    <property type="term" value="P:intracellular signal transduction"/>
    <property type="evidence" value="ECO:0007669"/>
    <property type="project" value="InterPro"/>
</dbReference>
<dbReference type="PANTHER" id="PTHR23206">
    <property type="entry name" value="MASK PROTEIN"/>
    <property type="match status" value="1"/>
</dbReference>
<evidence type="ECO:0000313" key="2">
    <source>
        <dbReference type="RefSeq" id="XP_029643053.1"/>
    </source>
</evidence>